<dbReference type="InterPro" id="IPR044294">
    <property type="entry name" value="Lipase-like"/>
</dbReference>
<dbReference type="InterPro" id="IPR029058">
    <property type="entry name" value="AB_hydrolase_fold"/>
</dbReference>
<feature type="domain" description="DUF676" evidence="1">
    <location>
        <begin position="72"/>
        <end position="303"/>
    </location>
</feature>
<gene>
    <name evidence="2" type="ORF">Nepgr_019838</name>
</gene>
<protein>
    <recommendedName>
        <fullName evidence="1">DUF676 domain-containing protein</fullName>
    </recommendedName>
</protein>
<dbReference type="FunFam" id="3.40.50.1820:FF:000216">
    <property type="entry name" value="Alpha/beta-Hydrolases superfamily protein"/>
    <property type="match status" value="1"/>
</dbReference>
<dbReference type="PANTHER" id="PTHR12482:SF41">
    <property type="entry name" value="ALPHA_BETA-HYDROLASES SUPERFAMILY PROTEIN"/>
    <property type="match status" value="1"/>
</dbReference>
<accession>A0AAD3XUH5</accession>
<name>A0AAD3XUH5_NEPGR</name>
<keyword evidence="3" id="KW-1185">Reference proteome</keyword>
<dbReference type="PANTHER" id="PTHR12482">
    <property type="entry name" value="LIPASE ROG1-RELATED-RELATED"/>
    <property type="match status" value="1"/>
</dbReference>
<evidence type="ECO:0000313" key="3">
    <source>
        <dbReference type="Proteomes" id="UP001279734"/>
    </source>
</evidence>
<comment type="caution">
    <text evidence="2">The sequence shown here is derived from an EMBL/GenBank/DDBJ whole genome shotgun (WGS) entry which is preliminary data.</text>
</comment>
<dbReference type="InterPro" id="IPR007751">
    <property type="entry name" value="DUF676_lipase-like"/>
</dbReference>
<organism evidence="2 3">
    <name type="scientific">Nepenthes gracilis</name>
    <name type="common">Slender pitcher plant</name>
    <dbReference type="NCBI Taxonomy" id="150966"/>
    <lineage>
        <taxon>Eukaryota</taxon>
        <taxon>Viridiplantae</taxon>
        <taxon>Streptophyta</taxon>
        <taxon>Embryophyta</taxon>
        <taxon>Tracheophyta</taxon>
        <taxon>Spermatophyta</taxon>
        <taxon>Magnoliopsida</taxon>
        <taxon>eudicotyledons</taxon>
        <taxon>Gunneridae</taxon>
        <taxon>Pentapetalae</taxon>
        <taxon>Caryophyllales</taxon>
        <taxon>Nepenthaceae</taxon>
        <taxon>Nepenthes</taxon>
    </lineage>
</organism>
<dbReference type="SUPFAM" id="SSF53474">
    <property type="entry name" value="alpha/beta-Hydrolases"/>
    <property type="match status" value="1"/>
</dbReference>
<evidence type="ECO:0000259" key="1">
    <source>
        <dbReference type="Pfam" id="PF05057"/>
    </source>
</evidence>
<proteinExistence type="predicted"/>
<reference evidence="2" key="1">
    <citation type="submission" date="2023-05" db="EMBL/GenBank/DDBJ databases">
        <title>Nepenthes gracilis genome sequencing.</title>
        <authorList>
            <person name="Fukushima K."/>
        </authorList>
    </citation>
    <scope>NUCLEOTIDE SEQUENCE</scope>
    <source>
        <strain evidence="2">SING2019-196</strain>
    </source>
</reference>
<evidence type="ECO:0000313" key="2">
    <source>
        <dbReference type="EMBL" id="GMH17997.1"/>
    </source>
</evidence>
<dbReference type="Proteomes" id="UP001279734">
    <property type="component" value="Unassembled WGS sequence"/>
</dbReference>
<dbReference type="AlphaFoldDB" id="A0AAD3XUH5"/>
<sequence length="532" mass="59964">MATAVEDVGVRKPKNELDSAKIGRKSNKKNRRSHYVPKFCCFRSDFDSPSIDTKNEDGSIDMVSASAGKHRTPSHLIIMVNGILGSAKDWGYAAKQFLKAYPEDVVVHCSEENSSTLTFDGVDVMGGRLAKEVLSAIERYPDVRKISFIGHSLGGLIARYAIARLYGRNCLQLFSNENGGLGNYGSTKSFLEEDYKDKVAGLEPINFITLASPHLGSRGHKQVPMFCGIHTLEKVARQTSGLLGRTGKHLFLTDSDDGKPPLLLRMVNDYDDLPFISALQSFKRRIVYANVHFDNIVGWSTASLCHPKELRERRRHLSRNDKYRHIVNVETENSVNALDGYPSESIIDDWKTFDTEAMMEVMLRGLTKLNWERVDVKFNGNKQRLFAHCTIQVTRYWNQSNGADVIQHMVDNFLLSRPLVISMAFLLISSLTQEILLAEGRLMTEAIWIVKEGRENMTMARSLIGSRPPRCERRCRGCGHCEAIQVPISPQLKLKPARSHSAPTTQFSRGDDLSNYMPMSWKCKCGHFIFNP</sequence>
<dbReference type="Gene3D" id="3.40.50.1820">
    <property type="entry name" value="alpha/beta hydrolase"/>
    <property type="match status" value="1"/>
</dbReference>
<dbReference type="Pfam" id="PF05057">
    <property type="entry name" value="DUF676"/>
    <property type="match status" value="1"/>
</dbReference>
<dbReference type="EMBL" id="BSYO01000018">
    <property type="protein sequence ID" value="GMH17997.1"/>
    <property type="molecule type" value="Genomic_DNA"/>
</dbReference>
<dbReference type="Pfam" id="PF17181">
    <property type="entry name" value="EPF"/>
    <property type="match status" value="1"/>
</dbReference>